<dbReference type="EMBL" id="SMMG02000007">
    <property type="protein sequence ID" value="KAA3467535.1"/>
    <property type="molecule type" value="Genomic_DNA"/>
</dbReference>
<organism evidence="1 2">
    <name type="scientific">Gossypium australe</name>
    <dbReference type="NCBI Taxonomy" id="47621"/>
    <lineage>
        <taxon>Eukaryota</taxon>
        <taxon>Viridiplantae</taxon>
        <taxon>Streptophyta</taxon>
        <taxon>Embryophyta</taxon>
        <taxon>Tracheophyta</taxon>
        <taxon>Spermatophyta</taxon>
        <taxon>Magnoliopsida</taxon>
        <taxon>eudicotyledons</taxon>
        <taxon>Gunneridae</taxon>
        <taxon>Pentapetalae</taxon>
        <taxon>rosids</taxon>
        <taxon>malvids</taxon>
        <taxon>Malvales</taxon>
        <taxon>Malvaceae</taxon>
        <taxon>Malvoideae</taxon>
        <taxon>Gossypium</taxon>
    </lineage>
</organism>
<dbReference type="PANTHER" id="PTHR15503">
    <property type="entry name" value="LDOC1 RELATED"/>
    <property type="match status" value="1"/>
</dbReference>
<sequence length="78" mass="8607">MRDSAVRSEARAPAIAYAIRAREDASAPDVITDVFPEELPRLPPIREVEFAMELVLGTSPISIAPYRMAPTKLKELKA</sequence>
<evidence type="ECO:0000313" key="1">
    <source>
        <dbReference type="EMBL" id="KAA3467535.1"/>
    </source>
</evidence>
<proteinExistence type="predicted"/>
<evidence type="ECO:0000313" key="2">
    <source>
        <dbReference type="Proteomes" id="UP000325315"/>
    </source>
</evidence>
<protein>
    <submittedName>
        <fullName evidence="1">Glucose-6-phosphate 1-dehydrogenase, cytoplasmic-like</fullName>
    </submittedName>
</protein>
<dbReference type="InterPro" id="IPR032567">
    <property type="entry name" value="RTL1-rel"/>
</dbReference>
<reference evidence="2" key="1">
    <citation type="journal article" date="2019" name="Plant Biotechnol. J.">
        <title>Genome sequencing of the Australian wild diploid species Gossypium australe highlights disease resistance and delayed gland morphogenesis.</title>
        <authorList>
            <person name="Cai Y."/>
            <person name="Cai X."/>
            <person name="Wang Q."/>
            <person name="Wang P."/>
            <person name="Zhang Y."/>
            <person name="Cai C."/>
            <person name="Xu Y."/>
            <person name="Wang K."/>
            <person name="Zhou Z."/>
            <person name="Wang C."/>
            <person name="Geng S."/>
            <person name="Li B."/>
            <person name="Dong Q."/>
            <person name="Hou Y."/>
            <person name="Wang H."/>
            <person name="Ai P."/>
            <person name="Liu Z."/>
            <person name="Yi F."/>
            <person name="Sun M."/>
            <person name="An G."/>
            <person name="Cheng J."/>
            <person name="Zhang Y."/>
            <person name="Shi Q."/>
            <person name="Xie Y."/>
            <person name="Shi X."/>
            <person name="Chang Y."/>
            <person name="Huang F."/>
            <person name="Chen Y."/>
            <person name="Hong S."/>
            <person name="Mi L."/>
            <person name="Sun Q."/>
            <person name="Zhang L."/>
            <person name="Zhou B."/>
            <person name="Peng R."/>
            <person name="Zhang X."/>
            <person name="Liu F."/>
        </authorList>
    </citation>
    <scope>NUCLEOTIDE SEQUENCE [LARGE SCALE GENOMIC DNA]</scope>
    <source>
        <strain evidence="2">cv. PA1801</strain>
    </source>
</reference>
<keyword evidence="2" id="KW-1185">Reference proteome</keyword>
<dbReference type="AlphaFoldDB" id="A0A5B6VEF9"/>
<gene>
    <name evidence="1" type="ORF">EPI10_002539</name>
</gene>
<dbReference type="Proteomes" id="UP000325315">
    <property type="component" value="Unassembled WGS sequence"/>
</dbReference>
<comment type="caution">
    <text evidence="1">The sequence shown here is derived from an EMBL/GenBank/DDBJ whole genome shotgun (WGS) entry which is preliminary data.</text>
</comment>
<dbReference type="PANTHER" id="PTHR15503:SF45">
    <property type="entry name" value="RNA-DIRECTED DNA POLYMERASE HOMOLOG"/>
    <property type="match status" value="1"/>
</dbReference>
<name>A0A5B6VEF9_9ROSI</name>
<accession>A0A5B6VEF9</accession>